<proteinExistence type="predicted"/>
<gene>
    <name evidence="3" type="ORF">QBC46DRAFT_265361</name>
</gene>
<organism evidence="3 4">
    <name type="scientific">Diplogelasinospora grovesii</name>
    <dbReference type="NCBI Taxonomy" id="303347"/>
    <lineage>
        <taxon>Eukaryota</taxon>
        <taxon>Fungi</taxon>
        <taxon>Dikarya</taxon>
        <taxon>Ascomycota</taxon>
        <taxon>Pezizomycotina</taxon>
        <taxon>Sordariomycetes</taxon>
        <taxon>Sordariomycetidae</taxon>
        <taxon>Sordariales</taxon>
        <taxon>Diplogelasinosporaceae</taxon>
        <taxon>Diplogelasinospora</taxon>
    </lineage>
</organism>
<sequence>MRLINVQTLTLQEFPGEIPKYAILSHTWGDDEVTFKDFTLDIEAAKLKKGFEKIQHCIGQTESDGLQYCWVDTCCIDKSSSAELSEAINSMFAWYRSSERCYIYLADVDVRVRQSVSLRRQLMRSRWFLRGWTLQELLAPNWRCFYDRNWLELAAQILHRTIEEASGIPIRTLRSFSPTSREDCVAVKMSWAANRQTTRVEDMAYCLMGIFDVNMPLLYGEGSKAFIRLQEEIMRHTHDHSIFCWSDPAASLSTYRGLLARSPVEFAHSKDIETHDPTYDADESVRNLQPHVLRGGRSYGMTNRGLGIELPLFSNRPGGGISEEYSACLGCRDRKFGHHCHLVLAKLNGEGQFARVDVHRHPACLPGAYTCQLEMLRTSEVFVHQNPAVPFEYTSSRIGKALIHFNNWHPESPPKILRVDPSEAWDGESRVIKFGIGKPVRIRDGGFKYKPDDLGMAMVILENPCGPGAFAVCVQWRMEGRDGASLKKEPLVYLRSAMRRTDFSFSILERHQLVEVDLHSLSDSKGPKHQQWRGDRYVGLQQRVILYKDELAMRIELERYSEKGGDLGDETILYSSYS</sequence>
<feature type="domain" description="DUF8212" evidence="2">
    <location>
        <begin position="224"/>
        <end position="250"/>
    </location>
</feature>
<evidence type="ECO:0000259" key="2">
    <source>
        <dbReference type="Pfam" id="PF26640"/>
    </source>
</evidence>
<reference evidence="4" key="1">
    <citation type="journal article" date="2023" name="Mol. Phylogenet. Evol.">
        <title>Genome-scale phylogeny and comparative genomics of the fungal order Sordariales.</title>
        <authorList>
            <person name="Hensen N."/>
            <person name="Bonometti L."/>
            <person name="Westerberg I."/>
            <person name="Brannstrom I.O."/>
            <person name="Guillou S."/>
            <person name="Cros-Aarteil S."/>
            <person name="Calhoun S."/>
            <person name="Haridas S."/>
            <person name="Kuo A."/>
            <person name="Mondo S."/>
            <person name="Pangilinan J."/>
            <person name="Riley R."/>
            <person name="LaButti K."/>
            <person name="Andreopoulos B."/>
            <person name="Lipzen A."/>
            <person name="Chen C."/>
            <person name="Yan M."/>
            <person name="Daum C."/>
            <person name="Ng V."/>
            <person name="Clum A."/>
            <person name="Steindorff A."/>
            <person name="Ohm R.A."/>
            <person name="Martin F."/>
            <person name="Silar P."/>
            <person name="Natvig D.O."/>
            <person name="Lalanne C."/>
            <person name="Gautier V."/>
            <person name="Ament-Velasquez S.L."/>
            <person name="Kruys A."/>
            <person name="Hutchinson M.I."/>
            <person name="Powell A.J."/>
            <person name="Barry K."/>
            <person name="Miller A.N."/>
            <person name="Grigoriev I.V."/>
            <person name="Debuchy R."/>
            <person name="Gladieux P."/>
            <person name="Hiltunen Thoren M."/>
            <person name="Johannesson H."/>
        </authorList>
    </citation>
    <scope>NUCLEOTIDE SEQUENCE [LARGE SCALE GENOMIC DNA]</scope>
    <source>
        <strain evidence="4">CBS 340.73</strain>
    </source>
</reference>
<accession>A0AAN6S3G4</accession>
<dbReference type="Proteomes" id="UP001303473">
    <property type="component" value="Unassembled WGS sequence"/>
</dbReference>
<comment type="caution">
    <text evidence="3">The sequence shown here is derived from an EMBL/GenBank/DDBJ whole genome shotgun (WGS) entry which is preliminary data.</text>
</comment>
<evidence type="ECO:0000313" key="4">
    <source>
        <dbReference type="Proteomes" id="UP001303473"/>
    </source>
</evidence>
<dbReference type="Pfam" id="PF26640">
    <property type="entry name" value="DUF8212"/>
    <property type="match status" value="1"/>
</dbReference>
<dbReference type="AlphaFoldDB" id="A0AAN6S3G4"/>
<dbReference type="InterPro" id="IPR058525">
    <property type="entry name" value="DUF8212"/>
</dbReference>
<dbReference type="PANTHER" id="PTHR10622">
    <property type="entry name" value="HET DOMAIN-CONTAINING PROTEIN"/>
    <property type="match status" value="1"/>
</dbReference>
<dbReference type="Pfam" id="PF06985">
    <property type="entry name" value="HET"/>
    <property type="match status" value="1"/>
</dbReference>
<evidence type="ECO:0000259" key="1">
    <source>
        <dbReference type="Pfam" id="PF06985"/>
    </source>
</evidence>
<feature type="domain" description="Heterokaryon incompatibility" evidence="1">
    <location>
        <begin position="21"/>
        <end position="110"/>
    </location>
</feature>
<name>A0AAN6S3G4_9PEZI</name>
<evidence type="ECO:0000313" key="3">
    <source>
        <dbReference type="EMBL" id="KAK3938451.1"/>
    </source>
</evidence>
<dbReference type="EMBL" id="MU853829">
    <property type="protein sequence ID" value="KAK3938451.1"/>
    <property type="molecule type" value="Genomic_DNA"/>
</dbReference>
<protein>
    <submittedName>
        <fullName evidence="3">Heterokaryon incompatibility protein-domain-containing protein</fullName>
    </submittedName>
</protein>
<dbReference type="PANTHER" id="PTHR10622:SF10">
    <property type="entry name" value="HET DOMAIN-CONTAINING PROTEIN"/>
    <property type="match status" value="1"/>
</dbReference>
<dbReference type="InterPro" id="IPR010730">
    <property type="entry name" value="HET"/>
</dbReference>
<keyword evidence="4" id="KW-1185">Reference proteome</keyword>